<sequence length="83" mass="9626">MIRRNEHRPIAAQNWDDLPLLLDLKEAAQIVGYTPERLIILAKNPDPEQRFPAGRIGKKWIVEKFALMEYLDSRGISLAGWDR</sequence>
<organism evidence="1">
    <name type="scientific">uncultured Anaerotruncus sp</name>
    <dbReference type="NCBI Taxonomy" id="905011"/>
    <lineage>
        <taxon>Bacteria</taxon>
        <taxon>Bacillati</taxon>
        <taxon>Bacillota</taxon>
        <taxon>Clostridia</taxon>
        <taxon>Eubacteriales</taxon>
        <taxon>Oscillospiraceae</taxon>
        <taxon>Anaerotruncus</taxon>
        <taxon>environmental samples</taxon>
    </lineage>
</organism>
<reference evidence="1" key="1">
    <citation type="submission" date="2019-11" db="EMBL/GenBank/DDBJ databases">
        <authorList>
            <person name="Feng L."/>
        </authorList>
    </citation>
    <scope>NUCLEOTIDE SEQUENCE</scope>
    <source>
        <strain evidence="1">AundefinedLFYP135</strain>
    </source>
</reference>
<gene>
    <name evidence="1" type="ORF">AULFYP135_00207</name>
</gene>
<proteinExistence type="predicted"/>
<dbReference type="AlphaFoldDB" id="A0A6N2R3W9"/>
<protein>
    <recommendedName>
        <fullName evidence="2">DNA-binding protein</fullName>
    </recommendedName>
</protein>
<evidence type="ECO:0000313" key="1">
    <source>
        <dbReference type="EMBL" id="VYS75517.1"/>
    </source>
</evidence>
<accession>A0A6N2R3W9</accession>
<evidence type="ECO:0008006" key="2">
    <source>
        <dbReference type="Google" id="ProtNLM"/>
    </source>
</evidence>
<dbReference type="EMBL" id="CACRSL010000003">
    <property type="protein sequence ID" value="VYS75517.1"/>
    <property type="molecule type" value="Genomic_DNA"/>
</dbReference>
<name>A0A6N2R3W9_9FIRM</name>